<keyword evidence="1" id="KW-0677">Repeat</keyword>
<dbReference type="PANTHER" id="PTHR48032:SF12">
    <property type="entry name" value="RRM DOMAIN-CONTAINING PROTEIN"/>
    <property type="match status" value="1"/>
</dbReference>
<dbReference type="GO" id="GO:0003729">
    <property type="term" value="F:mRNA binding"/>
    <property type="evidence" value="ECO:0007669"/>
    <property type="project" value="TreeGrafter"/>
</dbReference>
<dbReference type="InterPro" id="IPR035979">
    <property type="entry name" value="RBD_domain_sf"/>
</dbReference>
<organism evidence="3">
    <name type="scientific">Tanacetum cinerariifolium</name>
    <name type="common">Dalmatian daisy</name>
    <name type="synonym">Chrysanthemum cinerariifolium</name>
    <dbReference type="NCBI Taxonomy" id="118510"/>
    <lineage>
        <taxon>Eukaryota</taxon>
        <taxon>Viridiplantae</taxon>
        <taxon>Streptophyta</taxon>
        <taxon>Embryophyta</taxon>
        <taxon>Tracheophyta</taxon>
        <taxon>Spermatophyta</taxon>
        <taxon>Magnoliopsida</taxon>
        <taxon>eudicotyledons</taxon>
        <taxon>Gunneridae</taxon>
        <taxon>Pentapetalae</taxon>
        <taxon>asterids</taxon>
        <taxon>campanulids</taxon>
        <taxon>Asterales</taxon>
        <taxon>Asteraceae</taxon>
        <taxon>Asteroideae</taxon>
        <taxon>Anthemideae</taxon>
        <taxon>Anthemidinae</taxon>
        <taxon>Tanacetum</taxon>
    </lineage>
</organism>
<keyword evidence="3" id="KW-0687">Ribonucleoprotein</keyword>
<dbReference type="PANTHER" id="PTHR48032">
    <property type="entry name" value="RNA-BINDING PROTEIN MUSASHI HOMOLOG RBP6"/>
    <property type="match status" value="1"/>
</dbReference>
<evidence type="ECO:0000256" key="2">
    <source>
        <dbReference type="ARBA" id="ARBA00022884"/>
    </source>
</evidence>
<sequence>MHDNVTHRTRGFGFITFETKHSVEDVMHKNFHELCGKLVEVKWAVPKKISRGGTTSGMREINFNNRHQQVGGYLVSGYGLSSVSPRVSWGPLPMPVYPAYLNGGHGLMVMVVNEYNGIVGPILNGIPSQLGGVVVDSNSLVSSGVLMDGNKNDVQNSVEG</sequence>
<dbReference type="InterPro" id="IPR012677">
    <property type="entry name" value="Nucleotide-bd_a/b_plait_sf"/>
</dbReference>
<dbReference type="EMBL" id="BKCJ010000836">
    <property type="protein sequence ID" value="GEU36667.1"/>
    <property type="molecule type" value="Genomic_DNA"/>
</dbReference>
<keyword evidence="2" id="KW-0694">RNA-binding</keyword>
<comment type="caution">
    <text evidence="3">The sequence shown here is derived from an EMBL/GenBank/DDBJ whole genome shotgun (WGS) entry which is preliminary data.</text>
</comment>
<dbReference type="SUPFAM" id="SSF54928">
    <property type="entry name" value="RNA-binding domain, RBD"/>
    <property type="match status" value="1"/>
</dbReference>
<dbReference type="GO" id="GO:0006417">
    <property type="term" value="P:regulation of translation"/>
    <property type="evidence" value="ECO:0007669"/>
    <property type="project" value="TreeGrafter"/>
</dbReference>
<gene>
    <name evidence="3" type="ORF">Tci_008645</name>
</gene>
<dbReference type="Gene3D" id="3.30.70.330">
    <property type="match status" value="1"/>
</dbReference>
<evidence type="ECO:0000313" key="3">
    <source>
        <dbReference type="EMBL" id="GEU36667.1"/>
    </source>
</evidence>
<protein>
    <submittedName>
        <fullName evidence="3">Heterogeneous nuclear ribonucleoprotein 1-like</fullName>
    </submittedName>
</protein>
<reference evidence="3" key="1">
    <citation type="journal article" date="2019" name="Sci. Rep.">
        <title>Draft genome of Tanacetum cinerariifolium, the natural source of mosquito coil.</title>
        <authorList>
            <person name="Yamashiro T."/>
            <person name="Shiraishi A."/>
            <person name="Satake H."/>
            <person name="Nakayama K."/>
        </authorList>
    </citation>
    <scope>NUCLEOTIDE SEQUENCE</scope>
</reference>
<dbReference type="AlphaFoldDB" id="A0A6L2JJA6"/>
<name>A0A6L2JJA6_TANCI</name>
<accession>A0A6L2JJA6</accession>
<evidence type="ECO:0000256" key="1">
    <source>
        <dbReference type="ARBA" id="ARBA00022737"/>
    </source>
</evidence>
<proteinExistence type="predicted"/>
<dbReference type="GO" id="GO:1990904">
    <property type="term" value="C:ribonucleoprotein complex"/>
    <property type="evidence" value="ECO:0007669"/>
    <property type="project" value="UniProtKB-KW"/>
</dbReference>